<evidence type="ECO:0000313" key="9">
    <source>
        <dbReference type="Proteomes" id="UP000186922"/>
    </source>
</evidence>
<comment type="caution">
    <text evidence="8">The sequence shown here is derived from an EMBL/GenBank/DDBJ whole genome shotgun (WGS) entry which is preliminary data.</text>
</comment>
<dbReference type="EMBL" id="BDGG01000003">
    <property type="protein sequence ID" value="GAU96302.1"/>
    <property type="molecule type" value="Genomic_DNA"/>
</dbReference>
<dbReference type="Gene3D" id="1.10.238.10">
    <property type="entry name" value="EF-hand"/>
    <property type="match status" value="1"/>
</dbReference>
<dbReference type="PROSITE" id="PS50222">
    <property type="entry name" value="EF_HAND_2"/>
    <property type="match status" value="1"/>
</dbReference>
<evidence type="ECO:0000256" key="3">
    <source>
        <dbReference type="ARBA" id="ARBA00022723"/>
    </source>
</evidence>
<feature type="region of interest" description="Disordered" evidence="6">
    <location>
        <begin position="321"/>
        <end position="381"/>
    </location>
</feature>
<dbReference type="PANTHER" id="PTHR23055:SF178">
    <property type="entry name" value="NEUROCALCIN HOMOLOG"/>
    <property type="match status" value="1"/>
</dbReference>
<organism evidence="8 9">
    <name type="scientific">Ramazzottius varieornatus</name>
    <name type="common">Water bear</name>
    <name type="synonym">Tardigrade</name>
    <dbReference type="NCBI Taxonomy" id="947166"/>
    <lineage>
        <taxon>Eukaryota</taxon>
        <taxon>Metazoa</taxon>
        <taxon>Ecdysozoa</taxon>
        <taxon>Tardigrada</taxon>
        <taxon>Eutardigrada</taxon>
        <taxon>Parachela</taxon>
        <taxon>Hypsibioidea</taxon>
        <taxon>Ramazzottiidae</taxon>
        <taxon>Ramazzottius</taxon>
    </lineage>
</organism>
<comment type="similarity">
    <text evidence="1">Belongs to the recoverin family.</text>
</comment>
<dbReference type="Pfam" id="PF00036">
    <property type="entry name" value="EF-hand_1"/>
    <property type="match status" value="1"/>
</dbReference>
<dbReference type="OrthoDB" id="191686at2759"/>
<evidence type="ECO:0000256" key="1">
    <source>
        <dbReference type="ARBA" id="ARBA00006049"/>
    </source>
</evidence>
<keyword evidence="5" id="KW-0449">Lipoprotein</keyword>
<gene>
    <name evidence="8" type="primary">RvY_07765-1</name>
    <name evidence="8" type="synonym">RvY_07765.1</name>
    <name evidence="8" type="ORF">RvY_07765</name>
</gene>
<keyword evidence="4" id="KW-0677">Repeat</keyword>
<evidence type="ECO:0000259" key="7">
    <source>
        <dbReference type="PROSITE" id="PS50222"/>
    </source>
</evidence>
<name>A0A1D1V8D5_RAMVA</name>
<dbReference type="SUPFAM" id="SSF47473">
    <property type="entry name" value="EF-hand"/>
    <property type="match status" value="1"/>
</dbReference>
<accession>A0A1D1V8D5</accession>
<dbReference type="Proteomes" id="UP000186922">
    <property type="component" value="Unassembled WGS sequence"/>
</dbReference>
<proteinExistence type="inferred from homology"/>
<evidence type="ECO:0000256" key="4">
    <source>
        <dbReference type="ARBA" id="ARBA00022737"/>
    </source>
</evidence>
<feature type="domain" description="EF-hand" evidence="7">
    <location>
        <begin position="129"/>
        <end position="164"/>
    </location>
</feature>
<protein>
    <recommendedName>
        <fullName evidence="7">EF-hand domain-containing protein</fullName>
    </recommendedName>
</protein>
<feature type="compositionally biased region" description="Basic and acidic residues" evidence="6">
    <location>
        <begin position="37"/>
        <end position="54"/>
    </location>
</feature>
<reference evidence="8 9" key="1">
    <citation type="journal article" date="2016" name="Nat. Commun.">
        <title>Extremotolerant tardigrade genome and improved radiotolerance of human cultured cells by tardigrade-unique protein.</title>
        <authorList>
            <person name="Hashimoto T."/>
            <person name="Horikawa D.D."/>
            <person name="Saito Y."/>
            <person name="Kuwahara H."/>
            <person name="Kozuka-Hata H."/>
            <person name="Shin-I T."/>
            <person name="Minakuchi Y."/>
            <person name="Ohishi K."/>
            <person name="Motoyama A."/>
            <person name="Aizu T."/>
            <person name="Enomoto A."/>
            <person name="Kondo K."/>
            <person name="Tanaka S."/>
            <person name="Hara Y."/>
            <person name="Koshikawa S."/>
            <person name="Sagara H."/>
            <person name="Miura T."/>
            <person name="Yokobori S."/>
            <person name="Miyagawa K."/>
            <person name="Suzuki Y."/>
            <person name="Kubo T."/>
            <person name="Oyama M."/>
            <person name="Kohara Y."/>
            <person name="Fujiyama A."/>
            <person name="Arakawa K."/>
            <person name="Katayama T."/>
            <person name="Toyoda A."/>
            <person name="Kunieda T."/>
        </authorList>
    </citation>
    <scope>NUCLEOTIDE SEQUENCE [LARGE SCALE GENOMIC DNA]</scope>
    <source>
        <strain evidence="8 9">YOKOZUNA-1</strain>
    </source>
</reference>
<feature type="compositionally biased region" description="Basic and acidic residues" evidence="6">
    <location>
        <begin position="339"/>
        <end position="357"/>
    </location>
</feature>
<dbReference type="InterPro" id="IPR028846">
    <property type="entry name" value="Recoverin"/>
</dbReference>
<sequence>MEDEDDEGLQPTTGSLGAGVHLDDFWMMSHKPHLTRDGIYKRSDQDDHEAHDKNEEELEAEEEKRPVPHRVILRSEVDKFIDNFYPRSELQRSEVKALVDMFFQHARRPKGYMTRTQFKQFVFGTFDLFDPVACERMFAIFDKGKDGFINYEEWTHGMHCILVGSIHEQLKYCFLAYDIRGKGHLEKDDIYFWMKRSYYNLNPMTESQKQEFFADIYQLVTDRFVQGRDDHISFRQYRAAVCDHPALMQIIGTVLPDTEMVWKLNDILFPRFYRSKNLLLFPRGDVPRGRDIKFDPSKLMKRFPACEPCYPPNFYKGPDGKPVSKKSVAVTEAPNTVRAKADSRKESDGDDGRKETDASSAPVPEPAGKDKKGGHYNQNNF</sequence>
<evidence type="ECO:0000256" key="5">
    <source>
        <dbReference type="ARBA" id="ARBA00023288"/>
    </source>
</evidence>
<evidence type="ECO:0000256" key="6">
    <source>
        <dbReference type="SAM" id="MobiDB-lite"/>
    </source>
</evidence>
<feature type="region of interest" description="Disordered" evidence="6">
    <location>
        <begin position="37"/>
        <end position="64"/>
    </location>
</feature>
<dbReference type="STRING" id="947166.A0A1D1V8D5"/>
<keyword evidence="3" id="KW-0479">Metal-binding</keyword>
<dbReference type="GO" id="GO:0005509">
    <property type="term" value="F:calcium ion binding"/>
    <property type="evidence" value="ECO:0007669"/>
    <property type="project" value="InterPro"/>
</dbReference>
<dbReference type="PANTHER" id="PTHR23055">
    <property type="entry name" value="CALCIUM BINDING PROTEINS"/>
    <property type="match status" value="1"/>
</dbReference>
<dbReference type="InterPro" id="IPR002048">
    <property type="entry name" value="EF_hand_dom"/>
</dbReference>
<dbReference type="AlphaFoldDB" id="A0A1D1V8D5"/>
<evidence type="ECO:0000313" key="8">
    <source>
        <dbReference type="EMBL" id="GAU96302.1"/>
    </source>
</evidence>
<evidence type="ECO:0000256" key="2">
    <source>
        <dbReference type="ARBA" id="ARBA00022707"/>
    </source>
</evidence>
<dbReference type="InterPro" id="IPR011992">
    <property type="entry name" value="EF-hand-dom_pair"/>
</dbReference>
<keyword evidence="2" id="KW-0519">Myristate</keyword>
<keyword evidence="9" id="KW-1185">Reference proteome</keyword>